<gene>
    <name evidence="1" type="ORF">A2W52_03145</name>
</gene>
<accession>A0A1G2MIQ3</accession>
<sequence>MDISIEAISHRCFAKSGKKRLILDRSTSVLRTGAVHLSHFADEMFRVFRCPKYSHLNLSRLHRFFLESGVALDYDSFSDSF</sequence>
<dbReference type="EMBL" id="MHRJ01000019">
    <property type="protein sequence ID" value="OHA22882.1"/>
    <property type="molecule type" value="Genomic_DNA"/>
</dbReference>
<protein>
    <submittedName>
        <fullName evidence="1">Uncharacterized protein</fullName>
    </submittedName>
</protein>
<evidence type="ECO:0000313" key="2">
    <source>
        <dbReference type="Proteomes" id="UP000176493"/>
    </source>
</evidence>
<organism evidence="1 2">
    <name type="scientific">Candidatus Taylorbacteria bacterium RIFCSPHIGHO2_02_49_25</name>
    <dbReference type="NCBI Taxonomy" id="1802305"/>
    <lineage>
        <taxon>Bacteria</taxon>
        <taxon>Candidatus Tayloriibacteriota</taxon>
    </lineage>
</organism>
<dbReference type="Proteomes" id="UP000176493">
    <property type="component" value="Unassembled WGS sequence"/>
</dbReference>
<dbReference type="AlphaFoldDB" id="A0A1G2MIQ3"/>
<evidence type="ECO:0000313" key="1">
    <source>
        <dbReference type="EMBL" id="OHA22882.1"/>
    </source>
</evidence>
<comment type="caution">
    <text evidence="1">The sequence shown here is derived from an EMBL/GenBank/DDBJ whole genome shotgun (WGS) entry which is preliminary data.</text>
</comment>
<name>A0A1G2MIQ3_9BACT</name>
<proteinExistence type="predicted"/>
<reference evidence="1 2" key="1">
    <citation type="journal article" date="2016" name="Nat. Commun.">
        <title>Thousands of microbial genomes shed light on interconnected biogeochemical processes in an aquifer system.</title>
        <authorList>
            <person name="Anantharaman K."/>
            <person name="Brown C.T."/>
            <person name="Hug L.A."/>
            <person name="Sharon I."/>
            <person name="Castelle C.J."/>
            <person name="Probst A.J."/>
            <person name="Thomas B.C."/>
            <person name="Singh A."/>
            <person name="Wilkins M.J."/>
            <person name="Karaoz U."/>
            <person name="Brodie E.L."/>
            <person name="Williams K.H."/>
            <person name="Hubbard S.S."/>
            <person name="Banfield J.F."/>
        </authorList>
    </citation>
    <scope>NUCLEOTIDE SEQUENCE [LARGE SCALE GENOMIC DNA]</scope>
</reference>